<dbReference type="GO" id="GO:0031023">
    <property type="term" value="P:microtubule organizing center organization"/>
    <property type="evidence" value="ECO:0007669"/>
    <property type="project" value="TreeGrafter"/>
</dbReference>
<dbReference type="AlphaFoldDB" id="A0A2Z6S5E4"/>
<evidence type="ECO:0000313" key="4">
    <source>
        <dbReference type="Proteomes" id="UP000247702"/>
    </source>
</evidence>
<evidence type="ECO:0000256" key="1">
    <source>
        <dbReference type="SAM" id="Coils"/>
    </source>
</evidence>
<proteinExistence type="predicted"/>
<dbReference type="Proteomes" id="UP000247702">
    <property type="component" value="Unassembled WGS sequence"/>
</dbReference>
<evidence type="ECO:0000313" key="3">
    <source>
        <dbReference type="EMBL" id="GET04857.1"/>
    </source>
</evidence>
<dbReference type="GO" id="GO:0072686">
    <property type="term" value="C:mitotic spindle"/>
    <property type="evidence" value="ECO:0007669"/>
    <property type="project" value="TreeGrafter"/>
</dbReference>
<protein>
    <submittedName>
        <fullName evidence="3">HAUS augmin-like complex subunit 3</fullName>
    </submittedName>
</protein>
<dbReference type="EMBL" id="BEXD01002802">
    <property type="protein sequence ID" value="GBB99436.1"/>
    <property type="molecule type" value="Genomic_DNA"/>
</dbReference>
<organism evidence="2 4">
    <name type="scientific">Rhizophagus clarus</name>
    <dbReference type="NCBI Taxonomy" id="94130"/>
    <lineage>
        <taxon>Eukaryota</taxon>
        <taxon>Fungi</taxon>
        <taxon>Fungi incertae sedis</taxon>
        <taxon>Mucoromycota</taxon>
        <taxon>Glomeromycotina</taxon>
        <taxon>Glomeromycetes</taxon>
        <taxon>Glomerales</taxon>
        <taxon>Glomeraceae</taxon>
        <taxon>Rhizophagus</taxon>
    </lineage>
</organism>
<dbReference type="InterPro" id="IPR026206">
    <property type="entry name" value="HAUS3"/>
</dbReference>
<dbReference type="STRING" id="94130.A0A2Z6S5E4"/>
<dbReference type="EMBL" id="BLAL01000357">
    <property type="protein sequence ID" value="GET04857.1"/>
    <property type="molecule type" value="Genomic_DNA"/>
</dbReference>
<gene>
    <name evidence="3" type="ORF">RCL2_003115000</name>
    <name evidence="2" type="ORF">RclHR1_03520016</name>
</gene>
<comment type="caution">
    <text evidence="2">The sequence shown here is derived from an EMBL/GenBank/DDBJ whole genome shotgun (WGS) entry which is preliminary data.</text>
</comment>
<dbReference type="OrthoDB" id="2159690at2759"/>
<reference evidence="2 4" key="1">
    <citation type="submission" date="2017-11" db="EMBL/GenBank/DDBJ databases">
        <title>The genome of Rhizophagus clarus HR1 reveals common genetic basis of auxotrophy among arbuscular mycorrhizal fungi.</title>
        <authorList>
            <person name="Kobayashi Y."/>
        </authorList>
    </citation>
    <scope>NUCLEOTIDE SEQUENCE [LARGE SCALE GENOMIC DNA]</scope>
    <source>
        <strain evidence="2 4">HR1</strain>
    </source>
</reference>
<evidence type="ECO:0000313" key="2">
    <source>
        <dbReference type="EMBL" id="GBB99436.1"/>
    </source>
</evidence>
<dbReference type="GO" id="GO:0005815">
    <property type="term" value="C:microtubule organizing center"/>
    <property type="evidence" value="ECO:0007669"/>
    <property type="project" value="TreeGrafter"/>
</dbReference>
<keyword evidence="1" id="KW-0175">Coiled coil</keyword>
<accession>A0A2Z6S5E4</accession>
<sequence length="553" mass="65122">MSSDSNISNVRSAKEFINLLTNLDYPDISSLQPEKISWAYENLETRNILDWLCTNIDIEQNVLDVKDDWINPSILRKTQKELESIENEVDSKRKSQERLSYHIQQLELTLGSLEKKLVDLKRISRNLDEKNKEVDKSIEQDSIKFDVDTAEVVKTVAQVLSDREFSEGKQQKNFIYQCTDEILEIMNTDQLFTSELQKLCEVFFSNEDIEKFQSYNLADEVIRLKNLHPRTQMKYIKTYTEFEYLSTFLRVFQNEAIRIKMDSFIPDHNALKSHIKQNTNNSSLLNEQINNSMDLINGLLSNLTYLEIESPILTADYEVKLQYQQKFIDQLEMITDQLLSQYARNQFVAQTFHIELDNQKAAHKLLSNLRNELELKTEDFSKRMQLMSASEFMEPINHKTMIESRDDFLLSLKKLVDLDFPTYSKEDKSLLPFTTYDSLREKLKEVVDARNTSLDHVEQEWKAQKEFLESCEEIEKSLTSLLYKNSKTSELLITPQELSDLQFLLRAKTNHMQPRINQISKNINLPEHLESEKERFIRLFTENKLDIQKSHKI</sequence>
<dbReference type="GO" id="GO:0070652">
    <property type="term" value="C:HAUS complex"/>
    <property type="evidence" value="ECO:0007669"/>
    <property type="project" value="InterPro"/>
</dbReference>
<dbReference type="Proteomes" id="UP000615446">
    <property type="component" value="Unassembled WGS sequence"/>
</dbReference>
<keyword evidence="4" id="KW-1185">Reference proteome</keyword>
<feature type="coiled-coil region" evidence="1">
    <location>
        <begin position="75"/>
        <end position="140"/>
    </location>
</feature>
<reference evidence="3" key="2">
    <citation type="submission" date="2019-10" db="EMBL/GenBank/DDBJ databases">
        <title>Conservation and host-specific expression of non-tandemly repeated heterogenous ribosome RNA gene in arbuscular mycorrhizal fungi.</title>
        <authorList>
            <person name="Maeda T."/>
            <person name="Kobayashi Y."/>
            <person name="Nakagawa T."/>
            <person name="Ezawa T."/>
            <person name="Yamaguchi K."/>
            <person name="Bino T."/>
            <person name="Nishimoto Y."/>
            <person name="Shigenobu S."/>
            <person name="Kawaguchi M."/>
        </authorList>
    </citation>
    <scope>NUCLEOTIDE SEQUENCE</scope>
    <source>
        <strain evidence="3">HR1</strain>
    </source>
</reference>
<dbReference type="GO" id="GO:0051225">
    <property type="term" value="P:spindle assembly"/>
    <property type="evidence" value="ECO:0007669"/>
    <property type="project" value="InterPro"/>
</dbReference>
<name>A0A2Z6S5E4_9GLOM</name>
<dbReference type="PANTHER" id="PTHR19378">
    <property type="entry name" value="GOLGIN- RELATED"/>
    <property type="match status" value="1"/>
</dbReference>
<dbReference type="PANTHER" id="PTHR19378:SF0">
    <property type="entry name" value="HAUS AUGMIN-LIKE COMPLEX SUBUNIT 3"/>
    <property type="match status" value="1"/>
</dbReference>